<organism evidence="1 2">
    <name type="scientific">Elysia marginata</name>
    <dbReference type="NCBI Taxonomy" id="1093978"/>
    <lineage>
        <taxon>Eukaryota</taxon>
        <taxon>Metazoa</taxon>
        <taxon>Spiralia</taxon>
        <taxon>Lophotrochozoa</taxon>
        <taxon>Mollusca</taxon>
        <taxon>Gastropoda</taxon>
        <taxon>Heterobranchia</taxon>
        <taxon>Euthyneura</taxon>
        <taxon>Panpulmonata</taxon>
        <taxon>Sacoglossa</taxon>
        <taxon>Placobranchoidea</taxon>
        <taxon>Plakobranchidae</taxon>
        <taxon>Elysia</taxon>
    </lineage>
</organism>
<proteinExistence type="predicted"/>
<comment type="caution">
    <text evidence="1">The sequence shown here is derived from an EMBL/GenBank/DDBJ whole genome shotgun (WGS) entry which is preliminary data.</text>
</comment>
<name>A0AAV4I8Y5_9GAST</name>
<accession>A0AAV4I8Y5</accession>
<keyword evidence="2" id="KW-1185">Reference proteome</keyword>
<dbReference type="AlphaFoldDB" id="A0AAV4I8Y5"/>
<evidence type="ECO:0000313" key="1">
    <source>
        <dbReference type="EMBL" id="GFS05442.1"/>
    </source>
</evidence>
<gene>
    <name evidence="1" type="ORF">ElyMa_001200500</name>
</gene>
<sequence>MKVAAFDNLCDTRCWAEAFHSGTVRQDSALDHVARRLWVTGWQANGANGRESIPDGTMARLAREQVYYSMKEMLLIKINEPNKQVDVLSEKHSP</sequence>
<evidence type="ECO:0000313" key="2">
    <source>
        <dbReference type="Proteomes" id="UP000762676"/>
    </source>
</evidence>
<reference evidence="1 2" key="1">
    <citation type="journal article" date="2021" name="Elife">
        <title>Chloroplast acquisition without the gene transfer in kleptoplastic sea slugs, Plakobranchus ocellatus.</title>
        <authorList>
            <person name="Maeda T."/>
            <person name="Takahashi S."/>
            <person name="Yoshida T."/>
            <person name="Shimamura S."/>
            <person name="Takaki Y."/>
            <person name="Nagai Y."/>
            <person name="Toyoda A."/>
            <person name="Suzuki Y."/>
            <person name="Arimoto A."/>
            <person name="Ishii H."/>
            <person name="Satoh N."/>
            <person name="Nishiyama T."/>
            <person name="Hasebe M."/>
            <person name="Maruyama T."/>
            <person name="Minagawa J."/>
            <person name="Obokata J."/>
            <person name="Shigenobu S."/>
        </authorList>
    </citation>
    <scope>NUCLEOTIDE SEQUENCE [LARGE SCALE GENOMIC DNA]</scope>
</reference>
<dbReference type="EMBL" id="BMAT01002360">
    <property type="protein sequence ID" value="GFS05442.1"/>
    <property type="molecule type" value="Genomic_DNA"/>
</dbReference>
<protein>
    <submittedName>
        <fullName evidence="1">Uncharacterized protein</fullName>
    </submittedName>
</protein>
<dbReference type="Proteomes" id="UP000762676">
    <property type="component" value="Unassembled WGS sequence"/>
</dbReference>